<organism evidence="2">
    <name type="scientific">uncultured marine phage</name>
    <dbReference type="NCBI Taxonomy" id="707152"/>
    <lineage>
        <taxon>Viruses</taxon>
        <taxon>environmental samples</taxon>
    </lineage>
</organism>
<evidence type="ECO:0000256" key="1">
    <source>
        <dbReference type="SAM" id="MobiDB-lite"/>
    </source>
</evidence>
<dbReference type="EMBL" id="OU342829">
    <property type="protein sequence ID" value="CAG7581568.1"/>
    <property type="molecule type" value="Genomic_DNA"/>
</dbReference>
<proteinExistence type="predicted"/>
<sequence length="436" mass="51592">MSLINLKNSENLDVVFDNEIVVFEDIQGSKIFVKWDGENFTIKPKSLHGEPITIVDLATQKYYNKAINFFYTLDDRIKSLMPKKWYFVFEYFPDDQPANIKYDRIPKNNLILTGICKGKKFDYKIEELVEYANLFGTDFLPVIFKGKLNEKQKEAIKYFLNTSRKDLDYVFGEKNFAFFFYKLLNPFYENSFLMNTDFQDNIEKIIIMANGNKQGFEVLNPLYQRMSMNNSTEFAEIYSLIILNFLDFCQLVDIDKIPLKGDRRDIIYINMISSLFNIYMKDTLEDIKEFEISVPKFFDKDKFKINKELISNKVTREYIEEGDKIEYVFKVILGSFRSKRKKPIGILNEKTLELFNMLVEKINEVIDNYLNKLSDQQLRKAGLIDFDKYMDFKYDTDADGEVYPDIYSEFEAPSDDKKKKKGVSYDKKDDLDLDLF</sequence>
<protein>
    <submittedName>
        <fullName evidence="2">Uncharacterized protein</fullName>
    </submittedName>
</protein>
<gene>
    <name evidence="2" type="ORF">SLAVMIC_00906</name>
</gene>
<name>A0A8D9CFY4_9VIRU</name>
<reference evidence="2" key="1">
    <citation type="submission" date="2021-06" db="EMBL/GenBank/DDBJ databases">
        <authorList>
            <person name="Gannon L."/>
            <person name="Redgwell R T."/>
            <person name="Michniewski S."/>
            <person name="Harrison D C."/>
            <person name="Millard A."/>
        </authorList>
    </citation>
    <scope>NUCLEOTIDE SEQUENCE</scope>
</reference>
<evidence type="ECO:0000313" key="2">
    <source>
        <dbReference type="EMBL" id="CAG7581568.1"/>
    </source>
</evidence>
<feature type="region of interest" description="Disordered" evidence="1">
    <location>
        <begin position="412"/>
        <end position="436"/>
    </location>
</feature>
<accession>A0A8D9CFY4</accession>